<accession>A0AAV9BJT9</accession>
<dbReference type="Proteomes" id="UP001179952">
    <property type="component" value="Unassembled WGS sequence"/>
</dbReference>
<gene>
    <name evidence="1" type="ORF">QJS04_geneDACA011848</name>
</gene>
<proteinExistence type="predicted"/>
<dbReference type="EMBL" id="JAUJYN010000003">
    <property type="protein sequence ID" value="KAK1276648.1"/>
    <property type="molecule type" value="Genomic_DNA"/>
</dbReference>
<protein>
    <submittedName>
        <fullName evidence="1">Uncharacterized protein</fullName>
    </submittedName>
</protein>
<evidence type="ECO:0000313" key="1">
    <source>
        <dbReference type="EMBL" id="KAK1276648.1"/>
    </source>
</evidence>
<reference evidence="1" key="1">
    <citation type="journal article" date="2023" name="Nat. Commun.">
        <title>Diploid and tetraploid genomes of Acorus and the evolution of monocots.</title>
        <authorList>
            <person name="Ma L."/>
            <person name="Liu K.W."/>
            <person name="Li Z."/>
            <person name="Hsiao Y.Y."/>
            <person name="Qi Y."/>
            <person name="Fu T."/>
            <person name="Tang G.D."/>
            <person name="Zhang D."/>
            <person name="Sun W.H."/>
            <person name="Liu D.K."/>
            <person name="Li Y."/>
            <person name="Chen G.Z."/>
            <person name="Liu X.D."/>
            <person name="Liao X.Y."/>
            <person name="Jiang Y.T."/>
            <person name="Yu X."/>
            <person name="Hao Y."/>
            <person name="Huang J."/>
            <person name="Zhao X.W."/>
            <person name="Ke S."/>
            <person name="Chen Y.Y."/>
            <person name="Wu W.L."/>
            <person name="Hsu J.L."/>
            <person name="Lin Y.F."/>
            <person name="Huang M.D."/>
            <person name="Li C.Y."/>
            <person name="Huang L."/>
            <person name="Wang Z.W."/>
            <person name="Zhao X."/>
            <person name="Zhong W.Y."/>
            <person name="Peng D.H."/>
            <person name="Ahmad S."/>
            <person name="Lan S."/>
            <person name="Zhang J.S."/>
            <person name="Tsai W.C."/>
            <person name="Van de Peer Y."/>
            <person name="Liu Z.J."/>
        </authorList>
    </citation>
    <scope>NUCLEOTIDE SEQUENCE</scope>
    <source>
        <strain evidence="1">SCP</strain>
    </source>
</reference>
<reference evidence="1" key="2">
    <citation type="submission" date="2023-06" db="EMBL/GenBank/DDBJ databases">
        <authorList>
            <person name="Ma L."/>
            <person name="Liu K.-W."/>
            <person name="Li Z."/>
            <person name="Hsiao Y.-Y."/>
            <person name="Qi Y."/>
            <person name="Fu T."/>
            <person name="Tang G."/>
            <person name="Zhang D."/>
            <person name="Sun W.-H."/>
            <person name="Liu D.-K."/>
            <person name="Li Y."/>
            <person name="Chen G.-Z."/>
            <person name="Liu X.-D."/>
            <person name="Liao X.-Y."/>
            <person name="Jiang Y.-T."/>
            <person name="Yu X."/>
            <person name="Hao Y."/>
            <person name="Huang J."/>
            <person name="Zhao X.-W."/>
            <person name="Ke S."/>
            <person name="Chen Y.-Y."/>
            <person name="Wu W.-L."/>
            <person name="Hsu J.-L."/>
            <person name="Lin Y.-F."/>
            <person name="Huang M.-D."/>
            <person name="Li C.-Y."/>
            <person name="Huang L."/>
            <person name="Wang Z.-W."/>
            <person name="Zhao X."/>
            <person name="Zhong W.-Y."/>
            <person name="Peng D.-H."/>
            <person name="Ahmad S."/>
            <person name="Lan S."/>
            <person name="Zhang J.-S."/>
            <person name="Tsai W.-C."/>
            <person name="Van De Peer Y."/>
            <person name="Liu Z.-J."/>
        </authorList>
    </citation>
    <scope>NUCLEOTIDE SEQUENCE</scope>
    <source>
        <strain evidence="1">SCP</strain>
        <tissue evidence="1">Leaves</tissue>
    </source>
</reference>
<sequence>MVFFFFFKKSIRRRCIIHKPFPSQKSEQAIDPRIKKSNRGKEEEGMAGAAIQQNQQITTTLTGLMAVASKSVAINAHINLLLNHLRNISTLNKDELYRSSIFLAKGIDYAMTNKEVPERALDIPMIVKQVYQHRDDNYDLRAAIMVLMISVKNACGLKWFSAADSVFLTTLADEPGYETLMADFYISKDMAPGAPGHIHALSHVDNGTLTYLCYPIVA</sequence>
<comment type="caution">
    <text evidence="1">The sequence shown here is derived from an EMBL/GenBank/DDBJ whole genome shotgun (WGS) entry which is preliminary data.</text>
</comment>
<dbReference type="AlphaFoldDB" id="A0AAV9BJT9"/>
<keyword evidence="2" id="KW-1185">Reference proteome</keyword>
<name>A0AAV9BJT9_ACOGR</name>
<evidence type="ECO:0000313" key="2">
    <source>
        <dbReference type="Proteomes" id="UP001179952"/>
    </source>
</evidence>
<organism evidence="1 2">
    <name type="scientific">Acorus gramineus</name>
    <name type="common">Dwarf sweet flag</name>
    <dbReference type="NCBI Taxonomy" id="55184"/>
    <lineage>
        <taxon>Eukaryota</taxon>
        <taxon>Viridiplantae</taxon>
        <taxon>Streptophyta</taxon>
        <taxon>Embryophyta</taxon>
        <taxon>Tracheophyta</taxon>
        <taxon>Spermatophyta</taxon>
        <taxon>Magnoliopsida</taxon>
        <taxon>Liliopsida</taxon>
        <taxon>Acoraceae</taxon>
        <taxon>Acorus</taxon>
    </lineage>
</organism>